<gene>
    <name evidence="1" type="ORF">PDIG_20770</name>
</gene>
<dbReference type="OrthoDB" id="10375281at2759"/>
<dbReference type="HOGENOM" id="CLU_2794727_0_0_1"/>
<keyword evidence="2" id="KW-1185">Reference proteome</keyword>
<evidence type="ECO:0000313" key="1">
    <source>
        <dbReference type="EMBL" id="EKV16428.1"/>
    </source>
</evidence>
<organism evidence="1 2">
    <name type="scientific">Penicillium digitatum (strain PHI26 / CECT 20796)</name>
    <name type="common">Green mold</name>
    <dbReference type="NCBI Taxonomy" id="1170229"/>
    <lineage>
        <taxon>Eukaryota</taxon>
        <taxon>Fungi</taxon>
        <taxon>Dikarya</taxon>
        <taxon>Ascomycota</taxon>
        <taxon>Pezizomycotina</taxon>
        <taxon>Eurotiomycetes</taxon>
        <taxon>Eurotiomycetidae</taxon>
        <taxon>Eurotiales</taxon>
        <taxon>Aspergillaceae</taxon>
        <taxon>Penicillium</taxon>
    </lineage>
</organism>
<dbReference type="AlphaFoldDB" id="K9GP13"/>
<name>K9GP13_PEND2</name>
<dbReference type="EMBL" id="AKCT01000097">
    <property type="protein sequence ID" value="EKV16428.1"/>
    <property type="molecule type" value="Genomic_DNA"/>
</dbReference>
<dbReference type="InParanoid" id="K9GP13"/>
<reference evidence="2" key="1">
    <citation type="journal article" date="2012" name="BMC Genomics">
        <title>Genome sequence of the necrotrophic fungus Penicillium digitatum, the main postharvest pathogen of citrus.</title>
        <authorList>
            <person name="Marcet-Houben M."/>
            <person name="Ballester A.-R."/>
            <person name="de la Fuente B."/>
            <person name="Harries E."/>
            <person name="Marcos J.F."/>
            <person name="Gonzalez-Candelas L."/>
            <person name="Gabaldon T."/>
        </authorList>
    </citation>
    <scope>NUCLEOTIDE SEQUENCE [LARGE SCALE GENOMIC DNA]</scope>
    <source>
        <strain evidence="2">PHI26 / CECT 20796</strain>
    </source>
</reference>
<proteinExistence type="predicted"/>
<comment type="caution">
    <text evidence="1">The sequence shown here is derived from an EMBL/GenBank/DDBJ whole genome shotgun (WGS) entry which is preliminary data.</text>
</comment>
<accession>K9GP13</accession>
<protein>
    <submittedName>
        <fullName evidence="1">Uncharacterized protein</fullName>
    </submittedName>
</protein>
<evidence type="ECO:0000313" key="2">
    <source>
        <dbReference type="Proteomes" id="UP000009882"/>
    </source>
</evidence>
<sequence length="71" mass="8131">MSVEGSAEKTAALSELVKRTQSYNKNLTKVGLVMAKTRSDDLRWLRDYLQTQQVKAPICRELHQLTVHCQN</sequence>
<dbReference type="Proteomes" id="UP000009882">
    <property type="component" value="Unassembled WGS sequence"/>
</dbReference>